<organism evidence="2 3">
    <name type="scientific">Channa striata</name>
    <name type="common">Snakehead murrel</name>
    <name type="synonym">Ophicephalus striatus</name>
    <dbReference type="NCBI Taxonomy" id="64152"/>
    <lineage>
        <taxon>Eukaryota</taxon>
        <taxon>Metazoa</taxon>
        <taxon>Chordata</taxon>
        <taxon>Craniata</taxon>
        <taxon>Vertebrata</taxon>
        <taxon>Euteleostomi</taxon>
        <taxon>Actinopterygii</taxon>
        <taxon>Neopterygii</taxon>
        <taxon>Teleostei</taxon>
        <taxon>Neoteleostei</taxon>
        <taxon>Acanthomorphata</taxon>
        <taxon>Anabantaria</taxon>
        <taxon>Anabantiformes</taxon>
        <taxon>Channoidei</taxon>
        <taxon>Channidae</taxon>
        <taxon>Channa</taxon>
    </lineage>
</organism>
<feature type="compositionally biased region" description="Basic and acidic residues" evidence="1">
    <location>
        <begin position="182"/>
        <end position="206"/>
    </location>
</feature>
<accession>A0AA88IH64</accession>
<reference evidence="2" key="1">
    <citation type="submission" date="2023-07" db="EMBL/GenBank/DDBJ databases">
        <title>Chromosome-level Genome Assembly of Striped Snakehead (Channa striata).</title>
        <authorList>
            <person name="Liu H."/>
        </authorList>
    </citation>
    <scope>NUCLEOTIDE SEQUENCE</scope>
    <source>
        <strain evidence="2">Gz</strain>
        <tissue evidence="2">Muscle</tissue>
    </source>
</reference>
<feature type="region of interest" description="Disordered" evidence="1">
    <location>
        <begin position="56"/>
        <end position="76"/>
    </location>
</feature>
<keyword evidence="3" id="KW-1185">Reference proteome</keyword>
<dbReference type="EMBL" id="JAUPFM010000220">
    <property type="protein sequence ID" value="KAK2810643.1"/>
    <property type="molecule type" value="Genomic_DNA"/>
</dbReference>
<protein>
    <submittedName>
        <fullName evidence="2">Uncharacterized protein</fullName>
    </submittedName>
</protein>
<evidence type="ECO:0000313" key="3">
    <source>
        <dbReference type="Proteomes" id="UP001187415"/>
    </source>
</evidence>
<feature type="region of interest" description="Disordered" evidence="1">
    <location>
        <begin position="182"/>
        <end position="225"/>
    </location>
</feature>
<dbReference type="AlphaFoldDB" id="A0AA88IH64"/>
<sequence length="270" mass="31699">MRYSVVIAALSTICTWYTWKLLNNGPTDKKTDLVMINPSLQEQSQKKETVKGNHFTTTIEQKKHDEKEEDDLRPQLSQDSTKLNLQLLFKPEFTSLSGSLPLEKVFFVLLIHNCGADLVESITTVCHYLWSVAGLIELTVSTATFAFATYKWKREKKRLQEESLQKEREREDVVITPMEVKAEEENQRDQTKGQLEEVEKGREENKQTLQSVEKEIEEMMSEKPQELLKRQEKLLNEQRRLDQSKKGYQKLRQDYEKVLELVDFQIEKLQ</sequence>
<gene>
    <name evidence="2" type="ORF">Q5P01_000360</name>
</gene>
<comment type="caution">
    <text evidence="2">The sequence shown here is derived from an EMBL/GenBank/DDBJ whole genome shotgun (WGS) entry which is preliminary data.</text>
</comment>
<evidence type="ECO:0000256" key="1">
    <source>
        <dbReference type="SAM" id="MobiDB-lite"/>
    </source>
</evidence>
<evidence type="ECO:0000313" key="2">
    <source>
        <dbReference type="EMBL" id="KAK2810643.1"/>
    </source>
</evidence>
<dbReference type="Proteomes" id="UP001187415">
    <property type="component" value="Unassembled WGS sequence"/>
</dbReference>
<name>A0AA88IH64_CHASR</name>
<feature type="compositionally biased region" description="Basic and acidic residues" evidence="1">
    <location>
        <begin position="60"/>
        <end position="73"/>
    </location>
</feature>
<proteinExistence type="predicted"/>